<dbReference type="PROSITE" id="PS50801">
    <property type="entry name" value="STAS"/>
    <property type="match status" value="1"/>
</dbReference>
<protein>
    <recommendedName>
        <fullName evidence="2">Anti-sigma factor antagonist</fullName>
    </recommendedName>
</protein>
<organism evidence="4 5">
    <name type="scientific">Dactylosporangium sucinum</name>
    <dbReference type="NCBI Taxonomy" id="1424081"/>
    <lineage>
        <taxon>Bacteria</taxon>
        <taxon>Bacillati</taxon>
        <taxon>Actinomycetota</taxon>
        <taxon>Actinomycetes</taxon>
        <taxon>Micromonosporales</taxon>
        <taxon>Micromonosporaceae</taxon>
        <taxon>Dactylosporangium</taxon>
    </lineage>
</organism>
<reference evidence="4" key="2">
    <citation type="submission" date="2020-09" db="EMBL/GenBank/DDBJ databases">
        <authorList>
            <person name="Sun Q."/>
            <person name="Ohkuma M."/>
        </authorList>
    </citation>
    <scope>NUCLEOTIDE SEQUENCE</scope>
    <source>
        <strain evidence="4">JCM 19831</strain>
    </source>
</reference>
<dbReference type="GO" id="GO:0043856">
    <property type="term" value="F:anti-sigma factor antagonist activity"/>
    <property type="evidence" value="ECO:0007669"/>
    <property type="project" value="InterPro"/>
</dbReference>
<feature type="domain" description="STAS" evidence="3">
    <location>
        <begin position="4"/>
        <end position="111"/>
    </location>
</feature>
<dbReference type="InterPro" id="IPR036513">
    <property type="entry name" value="STAS_dom_sf"/>
</dbReference>
<evidence type="ECO:0000313" key="4">
    <source>
        <dbReference type="EMBL" id="GGM54144.1"/>
    </source>
</evidence>
<dbReference type="Pfam" id="PF13466">
    <property type="entry name" value="STAS_2"/>
    <property type="match status" value="1"/>
</dbReference>
<keyword evidence="5" id="KW-1185">Reference proteome</keyword>
<evidence type="ECO:0000259" key="3">
    <source>
        <dbReference type="PROSITE" id="PS50801"/>
    </source>
</evidence>
<dbReference type="EMBL" id="BMPI01000036">
    <property type="protein sequence ID" value="GGM54144.1"/>
    <property type="molecule type" value="Genomic_DNA"/>
</dbReference>
<dbReference type="InterPro" id="IPR002645">
    <property type="entry name" value="STAS_dom"/>
</dbReference>
<dbReference type="SUPFAM" id="SSF52091">
    <property type="entry name" value="SpoIIaa-like"/>
    <property type="match status" value="1"/>
</dbReference>
<dbReference type="Proteomes" id="UP000642070">
    <property type="component" value="Unassembled WGS sequence"/>
</dbReference>
<proteinExistence type="inferred from homology"/>
<reference evidence="4" key="1">
    <citation type="journal article" date="2014" name="Int. J. Syst. Evol. Microbiol.">
        <title>Complete genome sequence of Corynebacterium casei LMG S-19264T (=DSM 44701T), isolated from a smear-ripened cheese.</title>
        <authorList>
            <consortium name="US DOE Joint Genome Institute (JGI-PGF)"/>
            <person name="Walter F."/>
            <person name="Albersmeier A."/>
            <person name="Kalinowski J."/>
            <person name="Ruckert C."/>
        </authorList>
    </citation>
    <scope>NUCLEOTIDE SEQUENCE</scope>
    <source>
        <strain evidence="4">JCM 19831</strain>
    </source>
</reference>
<evidence type="ECO:0000313" key="5">
    <source>
        <dbReference type="Proteomes" id="UP000642070"/>
    </source>
</evidence>
<evidence type="ECO:0000256" key="2">
    <source>
        <dbReference type="RuleBase" id="RU003749"/>
    </source>
</evidence>
<gene>
    <name evidence="4" type="ORF">GCM10007977_064670</name>
</gene>
<accession>A0A917U536</accession>
<dbReference type="NCBIfam" id="TIGR00377">
    <property type="entry name" value="ant_ant_sig"/>
    <property type="match status" value="1"/>
</dbReference>
<dbReference type="CDD" id="cd07043">
    <property type="entry name" value="STAS_anti-anti-sigma_factors"/>
    <property type="match status" value="1"/>
</dbReference>
<dbReference type="InterPro" id="IPR003658">
    <property type="entry name" value="Anti-sigma_ant"/>
</dbReference>
<dbReference type="AlphaFoldDB" id="A0A917U536"/>
<dbReference type="RefSeq" id="WP_190253777.1">
    <property type="nucleotide sequence ID" value="NZ_BMPI01000036.1"/>
</dbReference>
<dbReference type="InterPro" id="IPR058548">
    <property type="entry name" value="MlaB-like_STAS"/>
</dbReference>
<comment type="caution">
    <text evidence="4">The sequence shown here is derived from an EMBL/GenBank/DDBJ whole genome shotgun (WGS) entry which is preliminary data.</text>
</comment>
<dbReference type="PANTHER" id="PTHR33495:SF2">
    <property type="entry name" value="ANTI-SIGMA FACTOR ANTAGONIST TM_1081-RELATED"/>
    <property type="match status" value="1"/>
</dbReference>
<evidence type="ECO:0000256" key="1">
    <source>
        <dbReference type="ARBA" id="ARBA00009013"/>
    </source>
</evidence>
<dbReference type="PANTHER" id="PTHR33495">
    <property type="entry name" value="ANTI-SIGMA FACTOR ANTAGONIST TM_1081-RELATED-RELATED"/>
    <property type="match status" value="1"/>
</dbReference>
<sequence>MTQFEARTATGTGRAVVSLAGECDLAVRDQFEAALTAAVRAAPEVLVDAAELRFLDSSGVHTLVMAHRAAQAEGRRLHLVNATGVVAHVLEVTGVADLLRPPGETGGNGRG</sequence>
<dbReference type="Gene3D" id="3.30.750.24">
    <property type="entry name" value="STAS domain"/>
    <property type="match status" value="1"/>
</dbReference>
<comment type="similarity">
    <text evidence="1 2">Belongs to the anti-sigma-factor antagonist family.</text>
</comment>
<name>A0A917U536_9ACTN</name>